<reference evidence="3 4" key="2">
    <citation type="journal article" date="2012" name="Stand. Genomic Sci.">
        <title>Genome sequence of the moderately thermophilic, amino-acid-degrading and sulfur-reducing bacterium Thermovirga lienii type strain (Cas60314(T)).</title>
        <authorList>
            <person name="Goker M."/>
            <person name="Saunders E."/>
            <person name="Lapidus A."/>
            <person name="Nolan M."/>
            <person name="Lucas S."/>
            <person name="Hammon N."/>
            <person name="Deshpande S."/>
            <person name="Cheng J.F."/>
            <person name="Han C."/>
            <person name="Tapia R."/>
            <person name="Goodwin L.A."/>
            <person name="Pitluck S."/>
            <person name="Liolios K."/>
            <person name="Mavromatis K."/>
            <person name="Pagani I."/>
            <person name="Ivanova N."/>
            <person name="Mikhailova N."/>
            <person name="Pati A."/>
            <person name="Chen A."/>
            <person name="Palaniappan K."/>
            <person name="Land M."/>
            <person name="Chang Y.J."/>
            <person name="Jeffries C.D."/>
            <person name="Brambilla E.M."/>
            <person name="Rohde M."/>
            <person name="Spring S."/>
            <person name="Detter J.C."/>
            <person name="Woyke T."/>
            <person name="Bristow J."/>
            <person name="Eisen J.A."/>
            <person name="Markowitz V."/>
            <person name="Hugenholtz P."/>
            <person name="Kyrpides N.C."/>
            <person name="Klenk H.P."/>
        </authorList>
    </citation>
    <scope>NUCLEOTIDE SEQUENCE [LARGE SCALE GENOMIC DNA]</scope>
    <source>
        <strain evidence="4">ATCC BAA-1197 / DSM 17291 / Cas60314</strain>
    </source>
</reference>
<dbReference type="HOGENOM" id="CLU_038371_2_0_0"/>
<protein>
    <submittedName>
        <fullName evidence="3">Glycosyl transferase family 9</fullName>
    </submittedName>
</protein>
<evidence type="ECO:0000256" key="2">
    <source>
        <dbReference type="ARBA" id="ARBA00022679"/>
    </source>
</evidence>
<keyword evidence="4" id="KW-1185">Reference proteome</keyword>
<sequence>MVFERGLISGSEKVLLNRYSAMGDVLRVMPYAKALKDAYPNIHLTWFVCNPWDELVRCQPYVDEVIVWEQSARNLNFIKAISEIRKRKFDILLCFQGTDRGALLSLLSGIPVRVGAHRWADFAYTHNAEDVGKFIGLDVKQFERPWIYVTKEAEEKAKGIREKVNGPLLFSIVGASKAVKRWPAGRWIELSDLLGHLGWSMVLVGHGEEEENLAWEIVRSSKGLKVINMVGKLNLVETAALAMECDAAVGGDTGFLHMAKLIGLPAVGLFGPTLPGNVGLDDIGVNIVVSCDDAGCERWGCPNQDCLGSIDAKQVIDSLKELLRDF</sequence>
<dbReference type="CDD" id="cd03789">
    <property type="entry name" value="GT9_LPS_heptosyltransferase"/>
    <property type="match status" value="1"/>
</dbReference>
<dbReference type="AlphaFoldDB" id="G7V8D9"/>
<accession>G7V8D9</accession>
<reference evidence="4" key="1">
    <citation type="submission" date="2011-10" db="EMBL/GenBank/DDBJ databases">
        <title>The complete genome of chromosome of Thermovirga lienii DSM 17291.</title>
        <authorList>
            <consortium name="US DOE Joint Genome Institute (JGI-PGF)"/>
            <person name="Lucas S."/>
            <person name="Copeland A."/>
            <person name="Lapidus A."/>
            <person name="Glavina del Rio T."/>
            <person name="Dalin E."/>
            <person name="Tice H."/>
            <person name="Bruce D."/>
            <person name="Goodwin L."/>
            <person name="Pitluck S."/>
            <person name="Peters L."/>
            <person name="Mikhailova N."/>
            <person name="Saunders E."/>
            <person name="Kyrpides N."/>
            <person name="Mavromatis K."/>
            <person name="Ivanova N."/>
            <person name="Last F.I."/>
            <person name="Brettin T."/>
            <person name="Detter J.C."/>
            <person name="Han C."/>
            <person name="Larimer F."/>
            <person name="Land M."/>
            <person name="Hauser L."/>
            <person name="Markowitz V."/>
            <person name="Cheng J.-F."/>
            <person name="Hugenholtz P."/>
            <person name="Woyke T."/>
            <person name="Wu D."/>
            <person name="Spring S."/>
            <person name="Schroeder M."/>
            <person name="Brambilla E.-M."/>
            <person name="Klenk H.-P."/>
            <person name="Eisen J.A."/>
        </authorList>
    </citation>
    <scope>NUCLEOTIDE SEQUENCE [LARGE SCALE GENOMIC DNA]</scope>
    <source>
        <strain evidence="4">ATCC BAA-1197 / DSM 17291 / Cas60314</strain>
    </source>
</reference>
<name>G7V8D9_THELD</name>
<dbReference type="OrthoDB" id="9797795at2"/>
<dbReference type="GO" id="GO:0005829">
    <property type="term" value="C:cytosol"/>
    <property type="evidence" value="ECO:0007669"/>
    <property type="project" value="TreeGrafter"/>
</dbReference>
<gene>
    <name evidence="3" type="ordered locus">Tlie_0566</name>
</gene>
<dbReference type="KEGG" id="tli:Tlie_0566"/>
<proteinExistence type="predicted"/>
<evidence type="ECO:0000313" key="4">
    <source>
        <dbReference type="Proteomes" id="UP000005868"/>
    </source>
</evidence>
<dbReference type="InterPro" id="IPR051199">
    <property type="entry name" value="LPS_LOS_Heptosyltrfase"/>
</dbReference>
<evidence type="ECO:0000256" key="1">
    <source>
        <dbReference type="ARBA" id="ARBA00022676"/>
    </source>
</evidence>
<keyword evidence="2 3" id="KW-0808">Transferase</keyword>
<dbReference type="GO" id="GO:0009244">
    <property type="term" value="P:lipopolysaccharide core region biosynthetic process"/>
    <property type="evidence" value="ECO:0007669"/>
    <property type="project" value="TreeGrafter"/>
</dbReference>
<dbReference type="Gene3D" id="3.40.50.2000">
    <property type="entry name" value="Glycogen Phosphorylase B"/>
    <property type="match status" value="2"/>
</dbReference>
<dbReference type="SUPFAM" id="SSF53756">
    <property type="entry name" value="UDP-Glycosyltransferase/glycogen phosphorylase"/>
    <property type="match status" value="1"/>
</dbReference>
<dbReference type="InterPro" id="IPR002201">
    <property type="entry name" value="Glyco_trans_9"/>
</dbReference>
<dbReference type="Pfam" id="PF01075">
    <property type="entry name" value="Glyco_transf_9"/>
    <property type="match status" value="1"/>
</dbReference>
<dbReference type="Proteomes" id="UP000005868">
    <property type="component" value="Chromosome"/>
</dbReference>
<evidence type="ECO:0000313" key="3">
    <source>
        <dbReference type="EMBL" id="AER66301.1"/>
    </source>
</evidence>
<dbReference type="EMBL" id="CP003096">
    <property type="protein sequence ID" value="AER66301.1"/>
    <property type="molecule type" value="Genomic_DNA"/>
</dbReference>
<dbReference type="STRING" id="580340.Tlie_0566"/>
<dbReference type="GO" id="GO:0008713">
    <property type="term" value="F:ADP-heptose-lipopolysaccharide heptosyltransferase activity"/>
    <property type="evidence" value="ECO:0007669"/>
    <property type="project" value="TreeGrafter"/>
</dbReference>
<dbReference type="eggNOG" id="COG0859">
    <property type="taxonomic scope" value="Bacteria"/>
</dbReference>
<keyword evidence="1" id="KW-0328">Glycosyltransferase</keyword>
<organism evidence="3 4">
    <name type="scientific">Thermovirga lienii (strain ATCC BAA-1197 / DSM 17291 / Cas60314)</name>
    <dbReference type="NCBI Taxonomy" id="580340"/>
    <lineage>
        <taxon>Bacteria</taxon>
        <taxon>Thermotogati</taxon>
        <taxon>Synergistota</taxon>
        <taxon>Synergistia</taxon>
        <taxon>Synergistales</taxon>
        <taxon>Thermovirgaceae</taxon>
        <taxon>Thermovirga</taxon>
    </lineage>
</organism>
<dbReference type="PANTHER" id="PTHR30160">
    <property type="entry name" value="TETRAACYLDISACCHARIDE 4'-KINASE-RELATED"/>
    <property type="match status" value="1"/>
</dbReference>